<gene>
    <name evidence="3" type="ORF">AWC38_SpisGene21208</name>
</gene>
<dbReference type="Pfam" id="PF00041">
    <property type="entry name" value="fn3"/>
    <property type="match status" value="1"/>
</dbReference>
<dbReference type="Proteomes" id="UP000225706">
    <property type="component" value="Unassembled WGS sequence"/>
</dbReference>
<reference evidence="4" key="1">
    <citation type="journal article" date="2017" name="bioRxiv">
        <title>Comparative analysis of the genomes of Stylophora pistillata and Acropora digitifera provides evidence for extensive differences between species of corals.</title>
        <authorList>
            <person name="Voolstra C.R."/>
            <person name="Li Y."/>
            <person name="Liew Y.J."/>
            <person name="Baumgarten S."/>
            <person name="Zoccola D."/>
            <person name="Flot J.-F."/>
            <person name="Tambutte S."/>
            <person name="Allemand D."/>
            <person name="Aranda M."/>
        </authorList>
    </citation>
    <scope>NUCLEOTIDE SEQUENCE [LARGE SCALE GENOMIC DNA]</scope>
</reference>
<evidence type="ECO:0000259" key="2">
    <source>
        <dbReference type="PROSITE" id="PS50853"/>
    </source>
</evidence>
<dbReference type="InterPro" id="IPR036116">
    <property type="entry name" value="FN3_sf"/>
</dbReference>
<dbReference type="CDD" id="cd00063">
    <property type="entry name" value="FN3"/>
    <property type="match status" value="1"/>
</dbReference>
<feature type="domain" description="Fibronectin type-III" evidence="2">
    <location>
        <begin position="111"/>
        <end position="209"/>
    </location>
</feature>
<dbReference type="InterPro" id="IPR013783">
    <property type="entry name" value="Ig-like_fold"/>
</dbReference>
<evidence type="ECO:0000256" key="1">
    <source>
        <dbReference type="SAM" id="Coils"/>
    </source>
</evidence>
<feature type="coiled-coil region" evidence="1">
    <location>
        <begin position="241"/>
        <end position="302"/>
    </location>
</feature>
<accession>A0A2B4RE52</accession>
<dbReference type="EMBL" id="LSMT01000754">
    <property type="protein sequence ID" value="PFX14617.1"/>
    <property type="molecule type" value="Genomic_DNA"/>
</dbReference>
<dbReference type="AlphaFoldDB" id="A0A2B4RE52"/>
<comment type="caution">
    <text evidence="3">The sequence shown here is derived from an EMBL/GenBank/DDBJ whole genome shotgun (WGS) entry which is preliminary data.</text>
</comment>
<dbReference type="SUPFAM" id="SSF49265">
    <property type="entry name" value="Fibronectin type III"/>
    <property type="match status" value="1"/>
</dbReference>
<keyword evidence="1" id="KW-0175">Coiled coil</keyword>
<dbReference type="PROSITE" id="PS50853">
    <property type="entry name" value="FN3"/>
    <property type="match status" value="1"/>
</dbReference>
<protein>
    <recommendedName>
        <fullName evidence="2">Fibronectin type-III domain-containing protein</fullName>
    </recommendedName>
</protein>
<sequence length="323" mass="37291">MLCGADKWLLVLGDKPFLKVVTNGVENIKSQQSKRKPENIVKKTTMTKNFRLLFSLLIIKFHETLCSIVEVVHLGCTKDKILERVLGDIDRDVDGDIDRQNRGQKMKLLRVPEKPKITTDGQHEVDVPFIINWSAPQSNSSNDIKYRLEWRKKSTAGSVEPRVSREDIVETHFNIAELDYNSEYEVKLFAVNIHGESEPDIRTFKTKIEYEVKLFAVNIHGESEPDIRTFKTKIDSVEKMRDNFKETTEGIEIEIKELKEKLNSLKTTVEKTTREDTMKRSHEKMLGEIAKMENELREVKEKLCTLTASVGESKKEGPFNYCI</sequence>
<organism evidence="3 4">
    <name type="scientific">Stylophora pistillata</name>
    <name type="common">Smooth cauliflower coral</name>
    <dbReference type="NCBI Taxonomy" id="50429"/>
    <lineage>
        <taxon>Eukaryota</taxon>
        <taxon>Metazoa</taxon>
        <taxon>Cnidaria</taxon>
        <taxon>Anthozoa</taxon>
        <taxon>Hexacorallia</taxon>
        <taxon>Scleractinia</taxon>
        <taxon>Astrocoeniina</taxon>
        <taxon>Pocilloporidae</taxon>
        <taxon>Stylophora</taxon>
    </lineage>
</organism>
<name>A0A2B4RE52_STYPI</name>
<dbReference type="InterPro" id="IPR042201">
    <property type="entry name" value="FH2_Formin_sf"/>
</dbReference>
<dbReference type="Gene3D" id="1.20.58.2220">
    <property type="entry name" value="Formin, FH2 domain"/>
    <property type="match status" value="1"/>
</dbReference>
<evidence type="ECO:0000313" key="4">
    <source>
        <dbReference type="Proteomes" id="UP000225706"/>
    </source>
</evidence>
<dbReference type="OrthoDB" id="504170at2759"/>
<dbReference type="Gene3D" id="2.60.40.10">
    <property type="entry name" value="Immunoglobulins"/>
    <property type="match status" value="1"/>
</dbReference>
<evidence type="ECO:0000313" key="3">
    <source>
        <dbReference type="EMBL" id="PFX14617.1"/>
    </source>
</evidence>
<keyword evidence="4" id="KW-1185">Reference proteome</keyword>
<dbReference type="InterPro" id="IPR003961">
    <property type="entry name" value="FN3_dom"/>
</dbReference>
<proteinExistence type="predicted"/>